<protein>
    <submittedName>
        <fullName evidence="1">Uncharacterized protein</fullName>
    </submittedName>
</protein>
<dbReference type="EMBL" id="CM035436">
    <property type="protein sequence ID" value="KAH7288509.1"/>
    <property type="molecule type" value="Genomic_DNA"/>
</dbReference>
<evidence type="ECO:0000313" key="2">
    <source>
        <dbReference type="Proteomes" id="UP000825935"/>
    </source>
</evidence>
<evidence type="ECO:0000313" key="1">
    <source>
        <dbReference type="EMBL" id="KAH7288509.1"/>
    </source>
</evidence>
<proteinExistence type="predicted"/>
<name>A0A8T2QWR7_CERRI</name>
<accession>A0A8T2QWR7</accession>
<dbReference type="Proteomes" id="UP000825935">
    <property type="component" value="Chromosome 31"/>
</dbReference>
<keyword evidence="2" id="KW-1185">Reference proteome</keyword>
<organism evidence="1 2">
    <name type="scientific">Ceratopteris richardii</name>
    <name type="common">Triangle waterfern</name>
    <dbReference type="NCBI Taxonomy" id="49495"/>
    <lineage>
        <taxon>Eukaryota</taxon>
        <taxon>Viridiplantae</taxon>
        <taxon>Streptophyta</taxon>
        <taxon>Embryophyta</taxon>
        <taxon>Tracheophyta</taxon>
        <taxon>Polypodiopsida</taxon>
        <taxon>Polypodiidae</taxon>
        <taxon>Polypodiales</taxon>
        <taxon>Pteridineae</taxon>
        <taxon>Pteridaceae</taxon>
        <taxon>Parkerioideae</taxon>
        <taxon>Ceratopteris</taxon>
    </lineage>
</organism>
<dbReference type="OrthoDB" id="65569at2759"/>
<dbReference type="AlphaFoldDB" id="A0A8T2QWR7"/>
<comment type="caution">
    <text evidence="1">The sequence shown here is derived from an EMBL/GenBank/DDBJ whole genome shotgun (WGS) entry which is preliminary data.</text>
</comment>
<gene>
    <name evidence="1" type="ORF">KP509_31G029000</name>
</gene>
<sequence length="31" mass="3569">MLRHVLLLLEIELSTGLLSTSRYVLHCLDMV</sequence>
<reference evidence="1" key="1">
    <citation type="submission" date="2021-08" db="EMBL/GenBank/DDBJ databases">
        <title>WGS assembly of Ceratopteris richardii.</title>
        <authorList>
            <person name="Marchant D.B."/>
            <person name="Chen G."/>
            <person name="Jenkins J."/>
            <person name="Shu S."/>
            <person name="Leebens-Mack J."/>
            <person name="Grimwood J."/>
            <person name="Schmutz J."/>
            <person name="Soltis P."/>
            <person name="Soltis D."/>
            <person name="Chen Z.-H."/>
        </authorList>
    </citation>
    <scope>NUCLEOTIDE SEQUENCE</scope>
    <source>
        <strain evidence="1">Whitten #5841</strain>
        <tissue evidence="1">Leaf</tissue>
    </source>
</reference>